<accession>A0A4Y6UZL4</accession>
<dbReference type="Proteomes" id="UP000316968">
    <property type="component" value="Chromosome"/>
</dbReference>
<reference evidence="1 2" key="1">
    <citation type="submission" date="2019-06" db="EMBL/GenBank/DDBJ databases">
        <title>Saccharibacillus brassicae sp. nov., an endophytic bacterium isolated from Chinese cabbage seeds (Brassica pekinensis).</title>
        <authorList>
            <person name="Jiang L."/>
            <person name="Lee J."/>
            <person name="Kim S.W."/>
        </authorList>
    </citation>
    <scope>NUCLEOTIDE SEQUENCE [LARGE SCALE GENOMIC DNA]</scope>
    <source>
        <strain evidence="2">KCTC 43072 / ATSA2</strain>
    </source>
</reference>
<dbReference type="AlphaFoldDB" id="A0A4Y6UZL4"/>
<organism evidence="1 2">
    <name type="scientific">Saccharibacillus brassicae</name>
    <dbReference type="NCBI Taxonomy" id="2583377"/>
    <lineage>
        <taxon>Bacteria</taxon>
        <taxon>Bacillati</taxon>
        <taxon>Bacillota</taxon>
        <taxon>Bacilli</taxon>
        <taxon>Bacillales</taxon>
        <taxon>Paenibacillaceae</taxon>
        <taxon>Saccharibacillus</taxon>
    </lineage>
</organism>
<gene>
    <name evidence="1" type="ORF">FFV09_21460</name>
</gene>
<protein>
    <submittedName>
        <fullName evidence="1">Uncharacterized protein</fullName>
    </submittedName>
</protein>
<name>A0A4Y6UZL4_SACBS</name>
<dbReference type="RefSeq" id="WP_141449739.1">
    <property type="nucleotide sequence ID" value="NZ_CP041217.1"/>
</dbReference>
<dbReference type="EMBL" id="CP041217">
    <property type="protein sequence ID" value="QDH23202.1"/>
    <property type="molecule type" value="Genomic_DNA"/>
</dbReference>
<keyword evidence="2" id="KW-1185">Reference proteome</keyword>
<dbReference type="KEGG" id="saca:FFV09_21460"/>
<proteinExistence type="predicted"/>
<sequence length="146" mass="16425">MSDKLHDLFANVQAEVISVLGETEGMSHPLVDLFRTSLEEERGAFERMLPLLKGGDAELDTFKTDCSVIYLNDEIVESTFRAWLRAVDWMDHEDSEEAAKLENRFPGMKSTLKKAAAEMERIYGAANIKFVIPALYQPQPQTGGSR</sequence>
<evidence type="ECO:0000313" key="2">
    <source>
        <dbReference type="Proteomes" id="UP000316968"/>
    </source>
</evidence>
<dbReference type="OrthoDB" id="2389545at2"/>
<evidence type="ECO:0000313" key="1">
    <source>
        <dbReference type="EMBL" id="QDH23202.1"/>
    </source>
</evidence>